<dbReference type="GO" id="GO:0005615">
    <property type="term" value="C:extracellular space"/>
    <property type="evidence" value="ECO:0007669"/>
    <property type="project" value="TreeGrafter"/>
</dbReference>
<dbReference type="RefSeq" id="XP_018561346.1">
    <property type="nucleotide sequence ID" value="XM_018705830.1"/>
</dbReference>
<evidence type="ECO:0000313" key="2">
    <source>
        <dbReference type="EMBL" id="JAB63129.1"/>
    </source>
</evidence>
<organism evidence="2">
    <name type="scientific">Anoplophora glabripennis</name>
    <name type="common">Asian longhorn beetle</name>
    <name type="synonym">Anoplophora nobilis</name>
    <dbReference type="NCBI Taxonomy" id="217634"/>
    <lineage>
        <taxon>Eukaryota</taxon>
        <taxon>Metazoa</taxon>
        <taxon>Ecdysozoa</taxon>
        <taxon>Arthropoda</taxon>
        <taxon>Hexapoda</taxon>
        <taxon>Insecta</taxon>
        <taxon>Pterygota</taxon>
        <taxon>Neoptera</taxon>
        <taxon>Endopterygota</taxon>
        <taxon>Coleoptera</taxon>
        <taxon>Polyphaga</taxon>
        <taxon>Cucujiformia</taxon>
        <taxon>Chrysomeloidea</taxon>
        <taxon>Cerambycidae</taxon>
        <taxon>Lamiinae</taxon>
        <taxon>Lamiini</taxon>
        <taxon>Anoplophora</taxon>
    </lineage>
</organism>
<sequence>MKTFVLLAVLGFALALPQYDSNHMVVVRDMIGDFINKTINSNLANLTEPVTIDSLHIDFDSEESDTLSGALNVTDAHIIGIKNLVAKQISVNLTSMDVDLELEINKLIVNLDYWADMVLLKLLPLYGSGKMNIVLEDFDVTVAGHADITDGISLDNVTIGIGLSAATFDLHGLIDNTEFSSLISAALNDNFVTFVNEHRQVVTNLISPIVENILHQILNPSNDDDDTLKKALLIEEYKLY</sequence>
<dbReference type="Gene3D" id="3.15.10.30">
    <property type="entry name" value="Haemolymph juvenile hormone binding protein"/>
    <property type="match status" value="1"/>
</dbReference>
<dbReference type="PANTHER" id="PTHR11008:SF29">
    <property type="entry name" value="IP17226P"/>
    <property type="match status" value="1"/>
</dbReference>
<dbReference type="RefSeq" id="XP_018561347.1">
    <property type="nucleotide sequence ID" value="XM_018705831.1"/>
</dbReference>
<dbReference type="GeneID" id="108903601"/>
<accession>V5GGM7</accession>
<dbReference type="InterPro" id="IPR038606">
    <property type="entry name" value="To_sf"/>
</dbReference>
<evidence type="ECO:0000256" key="1">
    <source>
        <dbReference type="SAM" id="SignalP"/>
    </source>
</evidence>
<dbReference type="PANTHER" id="PTHR11008">
    <property type="entry name" value="PROTEIN TAKEOUT-LIKE PROTEIN"/>
    <property type="match status" value="1"/>
</dbReference>
<name>V5GGM7_ANOGL</name>
<dbReference type="Pfam" id="PF06585">
    <property type="entry name" value="JHBP"/>
    <property type="match status" value="1"/>
</dbReference>
<dbReference type="OrthoDB" id="6747947at2759"/>
<dbReference type="KEGG" id="agb:108903601"/>
<dbReference type="AlphaFoldDB" id="V5GGM7"/>
<feature type="chain" id="PRO_5012452403" evidence="1">
    <location>
        <begin position="16"/>
        <end position="240"/>
    </location>
</feature>
<dbReference type="SMART" id="SM00700">
    <property type="entry name" value="JHBP"/>
    <property type="match status" value="1"/>
</dbReference>
<protein>
    <submittedName>
        <fullName evidence="2">Uncharacterized protein</fullName>
    </submittedName>
</protein>
<proteinExistence type="predicted"/>
<feature type="signal peptide" evidence="1">
    <location>
        <begin position="1"/>
        <end position="15"/>
    </location>
</feature>
<keyword evidence="1" id="KW-0732">Signal</keyword>
<dbReference type="EMBL" id="GALX01005337">
    <property type="protein sequence ID" value="JAB63129.1"/>
    <property type="molecule type" value="Transcribed_RNA"/>
</dbReference>
<dbReference type="InterPro" id="IPR010562">
    <property type="entry name" value="Haemolymph_juvenile_hormone-bd"/>
</dbReference>
<reference evidence="2" key="1">
    <citation type="submission" date="2013-07" db="EMBL/GenBank/DDBJ databases">
        <title>Midgut Transcriptome Profiling of Anoplphora glabripennis, a Lignocellulose Degrading, Wood-Boring Cerambycid.</title>
        <authorList>
            <person name="Scully E.D."/>
            <person name="Hoover K."/>
            <person name="Carlson J.E."/>
            <person name="Tien M."/>
            <person name="Geib S.M."/>
        </authorList>
    </citation>
    <scope>NUCLEOTIDE SEQUENCE</scope>
</reference>